<dbReference type="AlphaFoldDB" id="A0A5P1F4T9"/>
<gene>
    <name evidence="2" type="ORF">A4U43_C04F30910</name>
</gene>
<dbReference type="Proteomes" id="UP000243459">
    <property type="component" value="Chromosome 4"/>
</dbReference>
<accession>A0A5P1F4T9</accession>
<evidence type="ECO:0000313" key="3">
    <source>
        <dbReference type="Proteomes" id="UP000243459"/>
    </source>
</evidence>
<proteinExistence type="predicted"/>
<reference evidence="3" key="1">
    <citation type="journal article" date="2017" name="Nat. Commun.">
        <title>The asparagus genome sheds light on the origin and evolution of a young Y chromosome.</title>
        <authorList>
            <person name="Harkess A."/>
            <person name="Zhou J."/>
            <person name="Xu C."/>
            <person name="Bowers J.E."/>
            <person name="Van der Hulst R."/>
            <person name="Ayyampalayam S."/>
            <person name="Mercati F."/>
            <person name="Riccardi P."/>
            <person name="McKain M.R."/>
            <person name="Kakrana A."/>
            <person name="Tang H."/>
            <person name="Ray J."/>
            <person name="Groenendijk J."/>
            <person name="Arikit S."/>
            <person name="Mathioni S.M."/>
            <person name="Nakano M."/>
            <person name="Shan H."/>
            <person name="Telgmann-Rauber A."/>
            <person name="Kanno A."/>
            <person name="Yue Z."/>
            <person name="Chen H."/>
            <person name="Li W."/>
            <person name="Chen Y."/>
            <person name="Xu X."/>
            <person name="Zhang Y."/>
            <person name="Luo S."/>
            <person name="Chen H."/>
            <person name="Gao J."/>
            <person name="Mao Z."/>
            <person name="Pires J.C."/>
            <person name="Luo M."/>
            <person name="Kudrna D."/>
            <person name="Wing R.A."/>
            <person name="Meyers B.C."/>
            <person name="Yi K."/>
            <person name="Kong H."/>
            <person name="Lavrijsen P."/>
            <person name="Sunseri F."/>
            <person name="Falavigna A."/>
            <person name="Ye Y."/>
            <person name="Leebens-Mack J.H."/>
            <person name="Chen G."/>
        </authorList>
    </citation>
    <scope>NUCLEOTIDE SEQUENCE [LARGE SCALE GENOMIC DNA]</scope>
    <source>
        <strain evidence="3">cv. DH0086</strain>
    </source>
</reference>
<keyword evidence="3" id="KW-1185">Reference proteome</keyword>
<feature type="region of interest" description="Disordered" evidence="1">
    <location>
        <begin position="59"/>
        <end position="148"/>
    </location>
</feature>
<organism evidence="2 3">
    <name type="scientific">Asparagus officinalis</name>
    <name type="common">Garden asparagus</name>
    <dbReference type="NCBI Taxonomy" id="4686"/>
    <lineage>
        <taxon>Eukaryota</taxon>
        <taxon>Viridiplantae</taxon>
        <taxon>Streptophyta</taxon>
        <taxon>Embryophyta</taxon>
        <taxon>Tracheophyta</taxon>
        <taxon>Spermatophyta</taxon>
        <taxon>Magnoliopsida</taxon>
        <taxon>Liliopsida</taxon>
        <taxon>Asparagales</taxon>
        <taxon>Asparagaceae</taxon>
        <taxon>Asparagoideae</taxon>
        <taxon>Asparagus</taxon>
    </lineage>
</organism>
<sequence length="148" mass="15904">MMEMVMRTTAVDTAMPRTSIYLASETSTLVHGGGLQHGPNFVSQTENSIMFGGEEVASVTRGERDAGAGARQPRTEAWGGRIGERRGLRSEAAAAAGRGPELELRRRSGASSGDVGRFVRRFDEAAELAGAEEAGERREQVGVRRGRR</sequence>
<dbReference type="Gramene" id="ONK73385">
    <property type="protein sequence ID" value="ONK73385"/>
    <property type="gene ID" value="A4U43_C04F30910"/>
</dbReference>
<dbReference type="EMBL" id="CM007384">
    <property type="protein sequence ID" value="ONK73385.1"/>
    <property type="molecule type" value="Genomic_DNA"/>
</dbReference>
<evidence type="ECO:0000313" key="2">
    <source>
        <dbReference type="EMBL" id="ONK73385.1"/>
    </source>
</evidence>
<protein>
    <submittedName>
        <fullName evidence="2">Uncharacterized protein</fullName>
    </submittedName>
</protein>
<name>A0A5P1F4T9_ASPOF</name>
<evidence type="ECO:0000256" key="1">
    <source>
        <dbReference type="SAM" id="MobiDB-lite"/>
    </source>
</evidence>